<evidence type="ECO:0000313" key="6">
    <source>
        <dbReference type="Proteomes" id="UP000183200"/>
    </source>
</evidence>
<feature type="domain" description="HTH lacI-type" evidence="4">
    <location>
        <begin position="12"/>
        <end position="66"/>
    </location>
</feature>
<dbReference type="AlphaFoldDB" id="A0A1G9NI52"/>
<keyword evidence="6" id="KW-1185">Reference proteome</keyword>
<dbReference type="GO" id="GO:0000976">
    <property type="term" value="F:transcription cis-regulatory region binding"/>
    <property type="evidence" value="ECO:0007669"/>
    <property type="project" value="TreeGrafter"/>
</dbReference>
<dbReference type="InterPro" id="IPR000843">
    <property type="entry name" value="HTH_LacI"/>
</dbReference>
<dbReference type="Gene3D" id="3.40.50.2300">
    <property type="match status" value="2"/>
</dbReference>
<dbReference type="Pfam" id="PF00532">
    <property type="entry name" value="Peripla_BP_1"/>
    <property type="match status" value="1"/>
</dbReference>
<name>A0A1G9NI52_9SPHI</name>
<dbReference type="SUPFAM" id="SSF47413">
    <property type="entry name" value="lambda repressor-like DNA-binding domains"/>
    <property type="match status" value="1"/>
</dbReference>
<keyword evidence="1" id="KW-0805">Transcription regulation</keyword>
<accession>A0A1G9NI52</accession>
<gene>
    <name evidence="5" type="ORF">SAMN05421820_102335</name>
</gene>
<evidence type="ECO:0000256" key="2">
    <source>
        <dbReference type="ARBA" id="ARBA00023125"/>
    </source>
</evidence>
<dbReference type="CDD" id="cd06267">
    <property type="entry name" value="PBP1_LacI_sugar_binding-like"/>
    <property type="match status" value="1"/>
</dbReference>
<organism evidence="5 6">
    <name type="scientific">Pedobacter steynii</name>
    <dbReference type="NCBI Taxonomy" id="430522"/>
    <lineage>
        <taxon>Bacteria</taxon>
        <taxon>Pseudomonadati</taxon>
        <taxon>Bacteroidota</taxon>
        <taxon>Sphingobacteriia</taxon>
        <taxon>Sphingobacteriales</taxon>
        <taxon>Sphingobacteriaceae</taxon>
        <taxon>Pedobacter</taxon>
    </lineage>
</organism>
<dbReference type="Proteomes" id="UP000183200">
    <property type="component" value="Unassembled WGS sequence"/>
</dbReference>
<dbReference type="SMART" id="SM00354">
    <property type="entry name" value="HTH_LACI"/>
    <property type="match status" value="1"/>
</dbReference>
<dbReference type="InterPro" id="IPR028082">
    <property type="entry name" value="Peripla_BP_I"/>
</dbReference>
<keyword evidence="3" id="KW-0804">Transcription</keyword>
<reference evidence="6" key="1">
    <citation type="submission" date="2016-10" db="EMBL/GenBank/DDBJ databases">
        <authorList>
            <person name="Varghese N."/>
            <person name="Submissions S."/>
        </authorList>
    </citation>
    <scope>NUCLEOTIDE SEQUENCE [LARGE SCALE GENOMIC DNA]</scope>
    <source>
        <strain evidence="6">DSM 19110</strain>
    </source>
</reference>
<keyword evidence="2" id="KW-0238">DNA-binding</keyword>
<evidence type="ECO:0000313" key="5">
    <source>
        <dbReference type="EMBL" id="SDL86129.1"/>
    </source>
</evidence>
<dbReference type="Pfam" id="PF00356">
    <property type="entry name" value="LacI"/>
    <property type="match status" value="1"/>
</dbReference>
<evidence type="ECO:0000259" key="4">
    <source>
        <dbReference type="PROSITE" id="PS50932"/>
    </source>
</evidence>
<proteinExistence type="predicted"/>
<evidence type="ECO:0000256" key="3">
    <source>
        <dbReference type="ARBA" id="ARBA00023163"/>
    </source>
</evidence>
<dbReference type="EMBL" id="FNGY01000002">
    <property type="protein sequence ID" value="SDL86129.1"/>
    <property type="molecule type" value="Genomic_DNA"/>
</dbReference>
<dbReference type="Gene3D" id="1.10.260.40">
    <property type="entry name" value="lambda repressor-like DNA-binding domains"/>
    <property type="match status" value="1"/>
</dbReference>
<dbReference type="PANTHER" id="PTHR30146:SF109">
    <property type="entry name" value="HTH-TYPE TRANSCRIPTIONAL REGULATOR GALS"/>
    <property type="match status" value="1"/>
</dbReference>
<dbReference type="PROSITE" id="PS50932">
    <property type="entry name" value="HTH_LACI_2"/>
    <property type="match status" value="1"/>
</dbReference>
<protein>
    <submittedName>
        <fullName evidence="5">LacI family transcriptional regulator/LacI family transcriptional regulator, repressor for deo operon, udp, cdd, tsx, nupC, and nupG</fullName>
    </submittedName>
</protein>
<dbReference type="SUPFAM" id="SSF53822">
    <property type="entry name" value="Periplasmic binding protein-like I"/>
    <property type="match status" value="1"/>
</dbReference>
<dbReference type="STRING" id="430522.BFS30_03665"/>
<dbReference type="InterPro" id="IPR010982">
    <property type="entry name" value="Lambda_DNA-bd_dom_sf"/>
</dbReference>
<dbReference type="InterPro" id="IPR001761">
    <property type="entry name" value="Peripla_BP/Lac1_sug-bd_dom"/>
</dbReference>
<dbReference type="PANTHER" id="PTHR30146">
    <property type="entry name" value="LACI-RELATED TRANSCRIPTIONAL REPRESSOR"/>
    <property type="match status" value="1"/>
</dbReference>
<sequence>MIYLICMKNHQITIFDLARELNISKSTVSRVLTGHPNVHPDTRKRVLDLAEKLDYQRNMIAIQLATQQSKTIGIIIPEILSSYFPYVIAAIQEEAHKEGYNVLISQSNESYETEVTNAKVMLDNRVDGVIVSITKETLNFDHLKVFQKKGIPIVFFNRVCNEMVVPKVIVDDYEGAFGAVEHLILSGRKRIAHLSGPSSLAISVKRLNGYLAALKKHNIPADPELIISYDFSKEKIAIYVNHLINLKNPPDAIFAINDPTAIDTIQIIKKNGLRVPEDIAVVGFSDDYVSALIEPPLTTVAQPVREIGITAAQLLFDQIKKDSSQWKTPVKILKTKLIVRKSS</sequence>
<dbReference type="CDD" id="cd01392">
    <property type="entry name" value="HTH_LacI"/>
    <property type="match status" value="1"/>
</dbReference>
<evidence type="ECO:0000256" key="1">
    <source>
        <dbReference type="ARBA" id="ARBA00023015"/>
    </source>
</evidence>
<dbReference type="GO" id="GO:0003700">
    <property type="term" value="F:DNA-binding transcription factor activity"/>
    <property type="evidence" value="ECO:0007669"/>
    <property type="project" value="TreeGrafter"/>
</dbReference>